<keyword evidence="3" id="KW-1185">Reference proteome</keyword>
<evidence type="ECO:0000313" key="2">
    <source>
        <dbReference type="EMBL" id="GBM31129.1"/>
    </source>
</evidence>
<feature type="compositionally biased region" description="Polar residues" evidence="1">
    <location>
        <begin position="1"/>
        <end position="16"/>
    </location>
</feature>
<comment type="caution">
    <text evidence="2">The sequence shown here is derived from an EMBL/GenBank/DDBJ whole genome shotgun (WGS) entry which is preliminary data.</text>
</comment>
<protein>
    <submittedName>
        <fullName evidence="2">Uncharacterized protein</fullName>
    </submittedName>
</protein>
<evidence type="ECO:0000256" key="1">
    <source>
        <dbReference type="SAM" id="MobiDB-lite"/>
    </source>
</evidence>
<name>A0A4Y2ES41_ARAVE</name>
<dbReference type="EMBL" id="BGPR01000676">
    <property type="protein sequence ID" value="GBM31129.1"/>
    <property type="molecule type" value="Genomic_DNA"/>
</dbReference>
<accession>A0A4Y2ES41</accession>
<feature type="region of interest" description="Disordered" evidence="1">
    <location>
        <begin position="50"/>
        <end position="82"/>
    </location>
</feature>
<dbReference type="OrthoDB" id="10581681at2759"/>
<organism evidence="2 3">
    <name type="scientific">Araneus ventricosus</name>
    <name type="common">Orbweaver spider</name>
    <name type="synonym">Epeira ventricosa</name>
    <dbReference type="NCBI Taxonomy" id="182803"/>
    <lineage>
        <taxon>Eukaryota</taxon>
        <taxon>Metazoa</taxon>
        <taxon>Ecdysozoa</taxon>
        <taxon>Arthropoda</taxon>
        <taxon>Chelicerata</taxon>
        <taxon>Arachnida</taxon>
        <taxon>Araneae</taxon>
        <taxon>Araneomorphae</taxon>
        <taxon>Entelegynae</taxon>
        <taxon>Araneoidea</taxon>
        <taxon>Araneidae</taxon>
        <taxon>Araneus</taxon>
    </lineage>
</organism>
<evidence type="ECO:0000313" key="3">
    <source>
        <dbReference type="Proteomes" id="UP000499080"/>
    </source>
</evidence>
<feature type="region of interest" description="Disordered" evidence="1">
    <location>
        <begin position="1"/>
        <end position="35"/>
    </location>
</feature>
<gene>
    <name evidence="2" type="ORF">AVEN_58925_1</name>
</gene>
<feature type="compositionally biased region" description="Gly residues" evidence="1">
    <location>
        <begin position="51"/>
        <end position="61"/>
    </location>
</feature>
<reference evidence="2 3" key="1">
    <citation type="journal article" date="2019" name="Sci. Rep.">
        <title>Orb-weaving spider Araneus ventricosus genome elucidates the spidroin gene catalogue.</title>
        <authorList>
            <person name="Kono N."/>
            <person name="Nakamura H."/>
            <person name="Ohtoshi R."/>
            <person name="Moran D.A.P."/>
            <person name="Shinohara A."/>
            <person name="Yoshida Y."/>
            <person name="Fujiwara M."/>
            <person name="Mori M."/>
            <person name="Tomita M."/>
            <person name="Arakawa K."/>
        </authorList>
    </citation>
    <scope>NUCLEOTIDE SEQUENCE [LARGE SCALE GENOMIC DNA]</scope>
</reference>
<dbReference type="Proteomes" id="UP000499080">
    <property type="component" value="Unassembled WGS sequence"/>
</dbReference>
<sequence>MPSGRATSATSPQPKRNQNKHLHFSEAKSKENSAPLSSLCLLEKTNSGGCPSEGGVIGGQTGRKAADKGIPARSQTGDFRSSGLRRDSFHLQISAGMPRRTAITKRRSVFGNIELK</sequence>
<dbReference type="AlphaFoldDB" id="A0A4Y2ES41"/>
<proteinExistence type="predicted"/>